<sequence>MDSQKSALAPQQSLKKLLVLLAQTIVLTIKMTQKKEPPTTSADFPHLNRYQKLLYKIDGVGVLPQEHDYFIKKITLPTETQLVFQSDRDNHLQIETLYSQESSFSLDYASHDESFFLLGDDLDPDDETSFGNTVYYYNTKDKKKTSLTTSLPKGSFAFGDINDSEDDILLVGNDFKYQFVSLNRIYRYHLETKELTPLTDSDKEVVDTVATDFQQQTDGKVVTFIDDSHFIYTTSETGLVNLYLGNLEGKNEMVINDHGHITGFSAQLVDGNSDTTDTADTADKTDKTHKIHSANKTLQIDYTYSNQTTPSQLKHYRGDPTRLVTVFDPNETVLEHQLLSHSEHFHYSGADDWSIEGWYLPPVTLSTTEETNESDESDDKQTKHPAILYIHGGPQVNYGESYFHEMQSLAQKGYGVILLNPRGGNSYGQEFVKAILGDYGHKDYEDLMLGVDAVLEKHPEINQNELHVMGGSYGGFMTNWIVGHTNRFKRAITQRSISNWISFYGTSDVGSFFVEYQLQHDLEDYEELYRMSPIKYVANIKTPTLVMHSLNDYRCPIEQGEQFFTSLKRHNVETELITFPQSSHGLSRNGLPNLRVERFHEIIEWLQK</sequence>
<dbReference type="PANTHER" id="PTHR42776:SF27">
    <property type="entry name" value="DIPEPTIDYL PEPTIDASE FAMILY MEMBER 6"/>
    <property type="match status" value="1"/>
</dbReference>
<gene>
    <name evidence="3" type="ORF">DIW15_00380</name>
</gene>
<name>A0A3D4S2W1_9ENTE</name>
<protein>
    <submittedName>
        <fullName evidence="3">S9 family peptidase</fullName>
    </submittedName>
</protein>
<accession>A0A3D4S2W1</accession>
<dbReference type="PANTHER" id="PTHR42776">
    <property type="entry name" value="SERINE PEPTIDASE S9 FAMILY MEMBER"/>
    <property type="match status" value="1"/>
</dbReference>
<organism evidence="3 4">
    <name type="scientific">Bavariicoccus seileri</name>
    <dbReference type="NCBI Taxonomy" id="549685"/>
    <lineage>
        <taxon>Bacteria</taxon>
        <taxon>Bacillati</taxon>
        <taxon>Bacillota</taxon>
        <taxon>Bacilli</taxon>
        <taxon>Lactobacillales</taxon>
        <taxon>Enterococcaceae</taxon>
        <taxon>Bavariicoccus</taxon>
    </lineage>
</organism>
<dbReference type="SUPFAM" id="SSF82171">
    <property type="entry name" value="DPP6 N-terminal domain-like"/>
    <property type="match status" value="1"/>
</dbReference>
<dbReference type="Pfam" id="PF00326">
    <property type="entry name" value="Peptidase_S9"/>
    <property type="match status" value="1"/>
</dbReference>
<dbReference type="GO" id="GO:0006508">
    <property type="term" value="P:proteolysis"/>
    <property type="evidence" value="ECO:0007669"/>
    <property type="project" value="InterPro"/>
</dbReference>
<keyword evidence="1" id="KW-0378">Hydrolase</keyword>
<reference evidence="3 4" key="1">
    <citation type="journal article" date="2018" name="Nat. Biotechnol.">
        <title>A standardized bacterial taxonomy based on genome phylogeny substantially revises the tree of life.</title>
        <authorList>
            <person name="Parks D.H."/>
            <person name="Chuvochina M."/>
            <person name="Waite D.W."/>
            <person name="Rinke C."/>
            <person name="Skarshewski A."/>
            <person name="Chaumeil P.A."/>
            <person name="Hugenholtz P."/>
        </authorList>
    </citation>
    <scope>NUCLEOTIDE SEQUENCE [LARGE SCALE GENOMIC DNA]</scope>
    <source>
        <strain evidence="3">UBA11306</strain>
    </source>
</reference>
<comment type="caution">
    <text evidence="3">The sequence shown here is derived from an EMBL/GenBank/DDBJ whole genome shotgun (WGS) entry which is preliminary data.</text>
</comment>
<evidence type="ECO:0000313" key="4">
    <source>
        <dbReference type="Proteomes" id="UP000262195"/>
    </source>
</evidence>
<evidence type="ECO:0000256" key="1">
    <source>
        <dbReference type="ARBA" id="ARBA00022801"/>
    </source>
</evidence>
<dbReference type="InterPro" id="IPR029058">
    <property type="entry name" value="AB_hydrolase_fold"/>
</dbReference>
<dbReference type="Proteomes" id="UP000262195">
    <property type="component" value="Unassembled WGS sequence"/>
</dbReference>
<evidence type="ECO:0000313" key="3">
    <source>
        <dbReference type="EMBL" id="HCS93149.1"/>
    </source>
</evidence>
<dbReference type="AlphaFoldDB" id="A0A3D4S2W1"/>
<dbReference type="SUPFAM" id="SSF53474">
    <property type="entry name" value="alpha/beta-Hydrolases"/>
    <property type="match status" value="1"/>
</dbReference>
<feature type="domain" description="Peptidase S9 prolyl oligopeptidase catalytic" evidence="2">
    <location>
        <begin position="401"/>
        <end position="608"/>
    </location>
</feature>
<proteinExistence type="predicted"/>
<dbReference type="GO" id="GO:0004252">
    <property type="term" value="F:serine-type endopeptidase activity"/>
    <property type="evidence" value="ECO:0007669"/>
    <property type="project" value="TreeGrafter"/>
</dbReference>
<dbReference type="STRING" id="1121105.GCA_000421665_00357"/>
<dbReference type="EMBL" id="DQHO01000003">
    <property type="protein sequence ID" value="HCS93149.1"/>
    <property type="molecule type" value="Genomic_DNA"/>
</dbReference>
<dbReference type="Gene3D" id="3.40.50.1820">
    <property type="entry name" value="alpha/beta hydrolase"/>
    <property type="match status" value="1"/>
</dbReference>
<dbReference type="InterPro" id="IPR001375">
    <property type="entry name" value="Peptidase_S9_cat"/>
</dbReference>
<evidence type="ECO:0000259" key="2">
    <source>
        <dbReference type="Pfam" id="PF00326"/>
    </source>
</evidence>